<accession>A0A6A8MC80</accession>
<dbReference type="SUPFAM" id="SSF55073">
    <property type="entry name" value="Nucleotide cyclase"/>
    <property type="match status" value="1"/>
</dbReference>
<dbReference type="AlphaFoldDB" id="A0A6A8MC80"/>
<dbReference type="SMART" id="SM00267">
    <property type="entry name" value="GGDEF"/>
    <property type="match status" value="1"/>
</dbReference>
<feature type="domain" description="GGDEF" evidence="2">
    <location>
        <begin position="255"/>
        <end position="384"/>
    </location>
</feature>
<protein>
    <submittedName>
        <fullName evidence="3">GGDEF domain-containing protein</fullName>
    </submittedName>
</protein>
<proteinExistence type="predicted"/>
<evidence type="ECO:0000313" key="3">
    <source>
        <dbReference type="EMBL" id="MST68976.1"/>
    </source>
</evidence>
<feature type="transmembrane region" description="Helical" evidence="1">
    <location>
        <begin position="6"/>
        <end position="26"/>
    </location>
</feature>
<feature type="transmembrane region" description="Helical" evidence="1">
    <location>
        <begin position="148"/>
        <end position="168"/>
    </location>
</feature>
<keyword evidence="1" id="KW-1133">Transmembrane helix</keyword>
<evidence type="ECO:0000256" key="1">
    <source>
        <dbReference type="SAM" id="Phobius"/>
    </source>
</evidence>
<dbReference type="InterPro" id="IPR043128">
    <property type="entry name" value="Rev_trsase/Diguanyl_cyclase"/>
</dbReference>
<dbReference type="RefSeq" id="WP_154572452.1">
    <property type="nucleotide sequence ID" value="NZ_VUNB01000004.1"/>
</dbReference>
<feature type="transmembrane region" description="Helical" evidence="1">
    <location>
        <begin position="38"/>
        <end position="61"/>
    </location>
</feature>
<dbReference type="InterPro" id="IPR029787">
    <property type="entry name" value="Nucleotide_cyclase"/>
</dbReference>
<dbReference type="NCBIfam" id="TIGR00254">
    <property type="entry name" value="GGDEF"/>
    <property type="match status" value="1"/>
</dbReference>
<gene>
    <name evidence="3" type="ORF">FYJ66_05150</name>
</gene>
<feature type="transmembrane region" description="Helical" evidence="1">
    <location>
        <begin position="110"/>
        <end position="128"/>
    </location>
</feature>
<evidence type="ECO:0000259" key="2">
    <source>
        <dbReference type="PROSITE" id="PS50887"/>
    </source>
</evidence>
<keyword evidence="1" id="KW-0472">Membrane</keyword>
<dbReference type="Pfam" id="PF00990">
    <property type="entry name" value="GGDEF"/>
    <property type="match status" value="1"/>
</dbReference>
<reference evidence="3" key="1">
    <citation type="submission" date="2019-09" db="EMBL/GenBank/DDBJ databases">
        <title>In-depth cultivation of the pig gut microbiome towards novel bacterial diversity and tailored functional studies.</title>
        <authorList>
            <person name="Wylensek D."/>
            <person name="Hitch T.C.A."/>
            <person name="Clavel T."/>
        </authorList>
    </citation>
    <scope>NUCLEOTIDE SEQUENCE</scope>
    <source>
        <strain evidence="3">RF-744-FAT-WT-3</strain>
    </source>
</reference>
<keyword evidence="1" id="KW-0812">Transmembrane</keyword>
<dbReference type="PANTHER" id="PTHR45138:SF9">
    <property type="entry name" value="DIGUANYLATE CYCLASE DGCM-RELATED"/>
    <property type="match status" value="1"/>
</dbReference>
<dbReference type="CDD" id="cd01949">
    <property type="entry name" value="GGDEF"/>
    <property type="match status" value="1"/>
</dbReference>
<dbReference type="EMBL" id="VUNB01000004">
    <property type="protein sequence ID" value="MST68976.1"/>
    <property type="molecule type" value="Genomic_DNA"/>
</dbReference>
<name>A0A6A8MC80_9FIRM</name>
<dbReference type="InterPro" id="IPR000160">
    <property type="entry name" value="GGDEF_dom"/>
</dbReference>
<dbReference type="PROSITE" id="PS50887">
    <property type="entry name" value="GGDEF"/>
    <property type="match status" value="1"/>
</dbReference>
<dbReference type="GO" id="GO:0052621">
    <property type="term" value="F:diguanylate cyclase activity"/>
    <property type="evidence" value="ECO:0007669"/>
    <property type="project" value="TreeGrafter"/>
</dbReference>
<dbReference type="InterPro" id="IPR050469">
    <property type="entry name" value="Diguanylate_Cyclase"/>
</dbReference>
<sequence length="517" mass="58760">MAAYIPVIGVTFNISVFMILAFLLVLQLRFKKYKASFSYALIDLEAMMFLYTVLKIIALYLRIVTDQDRTTVFITNFSAHVAHLLVYIMLFRFYVIFCRPDHQMPRAERFMAAIPALVVFVLMAIPSTRNEIFFVDKNGVYSLGRLRWIIVDAAIIYVAMVICVIIKYRKELNSMFSLCLGMNIFCGLFVFTGTVNTVFSSSTSNLVMALSTVVMSFFINTETENKLRNDNQVDALTGVRNRSGLRADFDSFCNKELWIAFGDVDAFKSFNDRYGHSCGDKVLKACGMILKENFHDTCYRYGGDEFLLIYDSPSEDFTHKMKKVIQEIGQIQIEDTSESISMTFGFTHGFAKNFADVRGLIEGADAALYEGKKNGRKLVSGSEDSLGDNDGVGAAYLFRKEERAVYEKSALAIAVYQIIDNKPTAILVSNGLCQYYQMDRSALIRYLNSGRMDYVAEEDVETIRNLMGNMQNIEEHVTLYHMLSSGSEYKMICRGRYQIMGDGTPLVFTNFIRLDEK</sequence>
<feature type="transmembrane region" description="Helical" evidence="1">
    <location>
        <begin position="175"/>
        <end position="192"/>
    </location>
</feature>
<dbReference type="Gene3D" id="3.30.70.270">
    <property type="match status" value="1"/>
</dbReference>
<feature type="transmembrane region" description="Helical" evidence="1">
    <location>
        <begin position="81"/>
        <end position="98"/>
    </location>
</feature>
<comment type="caution">
    <text evidence="3">The sequence shown here is derived from an EMBL/GenBank/DDBJ whole genome shotgun (WGS) entry which is preliminary data.</text>
</comment>
<dbReference type="PANTHER" id="PTHR45138">
    <property type="entry name" value="REGULATORY COMPONENTS OF SENSORY TRANSDUCTION SYSTEM"/>
    <property type="match status" value="1"/>
</dbReference>
<organism evidence="3">
    <name type="scientific">Baileyella intestinalis</name>
    <dbReference type="NCBI Taxonomy" id="2606709"/>
    <lineage>
        <taxon>Bacteria</taxon>
        <taxon>Bacillati</taxon>
        <taxon>Bacillota</taxon>
        <taxon>Clostridia</taxon>
        <taxon>Peptostreptococcales</taxon>
        <taxon>Anaerovoracaceae</taxon>
        <taxon>Baileyella</taxon>
    </lineage>
</organism>